<feature type="compositionally biased region" description="Basic and acidic residues" evidence="1">
    <location>
        <begin position="380"/>
        <end position="401"/>
    </location>
</feature>
<feature type="compositionally biased region" description="Basic and acidic residues" evidence="1">
    <location>
        <begin position="413"/>
        <end position="432"/>
    </location>
</feature>
<organism evidence="3 4">
    <name type="scientific">Pocillopora damicornis</name>
    <name type="common">Cauliflower coral</name>
    <name type="synonym">Millepora damicornis</name>
    <dbReference type="NCBI Taxonomy" id="46731"/>
    <lineage>
        <taxon>Eukaryota</taxon>
        <taxon>Metazoa</taxon>
        <taxon>Cnidaria</taxon>
        <taxon>Anthozoa</taxon>
        <taxon>Hexacorallia</taxon>
        <taxon>Scleractinia</taxon>
        <taxon>Astrocoeniina</taxon>
        <taxon>Pocilloporidae</taxon>
        <taxon>Pocillopora</taxon>
    </lineage>
</organism>
<dbReference type="AlphaFoldDB" id="A0A3M6T518"/>
<keyword evidence="2" id="KW-1133">Transmembrane helix</keyword>
<feature type="compositionally biased region" description="Basic and acidic residues" evidence="1">
    <location>
        <begin position="266"/>
        <end position="281"/>
    </location>
</feature>
<reference evidence="3 4" key="1">
    <citation type="journal article" date="2018" name="Sci. Rep.">
        <title>Comparative analysis of the Pocillopora damicornis genome highlights role of immune system in coral evolution.</title>
        <authorList>
            <person name="Cunning R."/>
            <person name="Bay R.A."/>
            <person name="Gillette P."/>
            <person name="Baker A.C."/>
            <person name="Traylor-Knowles N."/>
        </authorList>
    </citation>
    <scope>NUCLEOTIDE SEQUENCE [LARGE SCALE GENOMIC DNA]</scope>
    <source>
        <strain evidence="3">RSMAS</strain>
        <tissue evidence="3">Whole animal</tissue>
    </source>
</reference>
<feature type="compositionally biased region" description="Basic and acidic residues" evidence="1">
    <location>
        <begin position="445"/>
        <end position="460"/>
    </location>
</feature>
<keyword evidence="4" id="KW-1185">Reference proteome</keyword>
<evidence type="ECO:0000256" key="2">
    <source>
        <dbReference type="SAM" id="Phobius"/>
    </source>
</evidence>
<protein>
    <submittedName>
        <fullName evidence="3">Uncharacterized protein</fullName>
    </submittedName>
</protein>
<keyword evidence="2" id="KW-0812">Transmembrane</keyword>
<feature type="region of interest" description="Disordered" evidence="1">
    <location>
        <begin position="367"/>
        <end position="497"/>
    </location>
</feature>
<comment type="caution">
    <text evidence="3">The sequence shown here is derived from an EMBL/GenBank/DDBJ whole genome shotgun (WGS) entry which is preliminary data.</text>
</comment>
<proteinExistence type="predicted"/>
<sequence length="551" mass="60565">MAKCLCTLLGALIDENLIFMALLVLLCVLALLLVLIVSVTIWLAKLRSRVNSISNRWKDFCRLEVTEQPLIFSNKDTSGSNRSDPWKRLTSSNAYAPWIVSGDVDLKETSFGCSTTVAEDERSIHGINIGNEIKVSDKEEDSYIQIIGDGPTIKDSPGDQPEKNGIEVKRKMYMSLKGAKADTYANLREEMTEVDSGKGEKIEISQNLKSTNGTLDGGGPQNEYDHGYLVVFGSGKPSETSELAANGIPPREDAYESQYLLPVDSQPKEIKNQKEGKEAGERFGGQNKAGDPKRMSLTPKLPPRIVTFGPRAVPEIQKSQNDKAIELSEISKSNDEDSFGYLLVQHDGNSEAKRLSGSLTESLALQRGTVQTPTDGGACVDDRNDDNYDYITSEKVKDWKGSPDVNNSVHVPGNDKESHPNGKPKTDTKPSDEDGNGYLAVIHDSSIDDKQQPERHDSRGHITIGQGHQDSTDDIYATIQDNNNDPNKEPAPANPEAIYVNQDNIQSAAEENTEDTHIYANSDVQEDSSLFDIAAQDIDKSPIYDNDIMKV</sequence>
<name>A0A3M6T518_POCDA</name>
<evidence type="ECO:0000256" key="1">
    <source>
        <dbReference type="SAM" id="MobiDB-lite"/>
    </source>
</evidence>
<feature type="transmembrane region" description="Helical" evidence="2">
    <location>
        <begin position="17"/>
        <end position="44"/>
    </location>
</feature>
<feature type="compositionally biased region" description="Low complexity" evidence="1">
    <location>
        <begin position="481"/>
        <end position="497"/>
    </location>
</feature>
<gene>
    <name evidence="3" type="ORF">pdam_00005236</name>
</gene>
<evidence type="ECO:0000313" key="4">
    <source>
        <dbReference type="Proteomes" id="UP000275408"/>
    </source>
</evidence>
<dbReference type="OrthoDB" id="10325027at2759"/>
<feature type="region of interest" description="Disordered" evidence="1">
    <location>
        <begin position="264"/>
        <end position="306"/>
    </location>
</feature>
<evidence type="ECO:0000313" key="3">
    <source>
        <dbReference type="EMBL" id="RMX35970.1"/>
    </source>
</evidence>
<dbReference type="EMBL" id="RCHS01004337">
    <property type="protein sequence ID" value="RMX35970.1"/>
    <property type="molecule type" value="Genomic_DNA"/>
</dbReference>
<keyword evidence="2" id="KW-0472">Membrane</keyword>
<accession>A0A3M6T518</accession>
<dbReference type="Proteomes" id="UP000275408">
    <property type="component" value="Unassembled WGS sequence"/>
</dbReference>